<dbReference type="RefSeq" id="WP_190996580.1">
    <property type="nucleotide sequence ID" value="NZ_JACXSI010000002.1"/>
</dbReference>
<name>A0A927HB49_9BACI</name>
<comment type="caution">
    <text evidence="1">The sequence shown here is derived from an EMBL/GenBank/DDBJ whole genome shotgun (WGS) entry which is preliminary data.</text>
</comment>
<dbReference type="CDD" id="cd01745">
    <property type="entry name" value="GATase1_2"/>
    <property type="match status" value="1"/>
</dbReference>
<dbReference type="GO" id="GO:0005829">
    <property type="term" value="C:cytosol"/>
    <property type="evidence" value="ECO:0007669"/>
    <property type="project" value="TreeGrafter"/>
</dbReference>
<dbReference type="EMBL" id="JACXSI010000002">
    <property type="protein sequence ID" value="MBD3107033.1"/>
    <property type="molecule type" value="Genomic_DNA"/>
</dbReference>
<dbReference type="Gene3D" id="3.40.50.880">
    <property type="match status" value="1"/>
</dbReference>
<accession>A0A927HB49</accession>
<evidence type="ECO:0000313" key="2">
    <source>
        <dbReference type="Proteomes" id="UP000602076"/>
    </source>
</evidence>
<dbReference type="InterPro" id="IPR029062">
    <property type="entry name" value="Class_I_gatase-like"/>
</dbReference>
<keyword evidence="2" id="KW-1185">Reference proteome</keyword>
<dbReference type="InterPro" id="IPR044668">
    <property type="entry name" value="PuuD-like"/>
</dbReference>
<dbReference type="PROSITE" id="PS51273">
    <property type="entry name" value="GATASE_TYPE_1"/>
    <property type="match status" value="1"/>
</dbReference>
<dbReference type="PANTHER" id="PTHR43235">
    <property type="entry name" value="GLUTAMINE AMIDOTRANSFERASE PB2B2.05-RELATED"/>
    <property type="match status" value="1"/>
</dbReference>
<dbReference type="GO" id="GO:0006598">
    <property type="term" value="P:polyamine catabolic process"/>
    <property type="evidence" value="ECO:0007669"/>
    <property type="project" value="TreeGrafter"/>
</dbReference>
<protein>
    <submittedName>
        <fullName evidence="1">Gamma-glutamyl-gamma-aminobutyrate hydrolase family protein</fullName>
    </submittedName>
</protein>
<dbReference type="AlphaFoldDB" id="A0A927HB49"/>
<dbReference type="PANTHER" id="PTHR43235:SF1">
    <property type="entry name" value="GLUTAMINE AMIDOTRANSFERASE PB2B2.05-RELATED"/>
    <property type="match status" value="1"/>
</dbReference>
<dbReference type="Proteomes" id="UP000602076">
    <property type="component" value="Unassembled WGS sequence"/>
</dbReference>
<keyword evidence="1" id="KW-0378">Hydrolase</keyword>
<dbReference type="InterPro" id="IPR011697">
    <property type="entry name" value="Peptidase_C26"/>
</dbReference>
<evidence type="ECO:0000313" key="1">
    <source>
        <dbReference type="EMBL" id="MBD3107033.1"/>
    </source>
</evidence>
<dbReference type="SUPFAM" id="SSF52317">
    <property type="entry name" value="Class I glutamine amidotransferase-like"/>
    <property type="match status" value="1"/>
</dbReference>
<dbReference type="GO" id="GO:0033969">
    <property type="term" value="F:gamma-glutamyl-gamma-aminobutyrate hydrolase activity"/>
    <property type="evidence" value="ECO:0007669"/>
    <property type="project" value="TreeGrafter"/>
</dbReference>
<dbReference type="Pfam" id="PF07722">
    <property type="entry name" value="Peptidase_C26"/>
    <property type="match status" value="1"/>
</dbReference>
<dbReference type="FunFam" id="3.40.50.880:FF:000030">
    <property type="entry name" value="Gamma-glutamyl-gamma-aminobutyrate hydrolase PuuD"/>
    <property type="match status" value="1"/>
</dbReference>
<proteinExistence type="predicted"/>
<gene>
    <name evidence="1" type="ORF">IEO70_01460</name>
</gene>
<sequence>MKPLIGITSNLRNGLLTLSTDNIQSVTLAGGVPIVLPNVPPEEAENEIIASIDGLLVTGGGDIDPLTFGEEPHQNLRSVCPERDRFEMSIIKKMFYLNKPILAICRGCQVLNIALDGDIYQDIYSQIQTELIQHTQIAPRYHTSHYINIKKDGLLYEIAQSERMRVNSYHHQAVRRISPYLSISATANDGIIEAIESSSKKFVLGVQWHPENMFATDDAFAGSLFRRFINACIK</sequence>
<organism evidence="1 2">
    <name type="scientific">Peribacillus faecalis</name>
    <dbReference type="NCBI Taxonomy" id="2772559"/>
    <lineage>
        <taxon>Bacteria</taxon>
        <taxon>Bacillati</taxon>
        <taxon>Bacillota</taxon>
        <taxon>Bacilli</taxon>
        <taxon>Bacillales</taxon>
        <taxon>Bacillaceae</taxon>
        <taxon>Peribacillus</taxon>
    </lineage>
</organism>
<reference evidence="1" key="1">
    <citation type="submission" date="2020-09" db="EMBL/GenBank/DDBJ databases">
        <title>Bacillus faecalis sp. nov., a moderately halophilic bacterium isolated from cow faeces.</title>
        <authorList>
            <person name="Jiang L."/>
            <person name="Lee J."/>
        </authorList>
    </citation>
    <scope>NUCLEOTIDE SEQUENCE</scope>
    <source>
        <strain evidence="1">AGMB 02131</strain>
    </source>
</reference>